<keyword evidence="3 11" id="KW-0812">Transmembrane</keyword>
<evidence type="ECO:0000256" key="8">
    <source>
        <dbReference type="ARBA" id="ARBA00023136"/>
    </source>
</evidence>
<feature type="transmembrane region" description="Helical" evidence="11">
    <location>
        <begin position="103"/>
        <end position="124"/>
    </location>
</feature>
<comment type="subcellular location">
    <subcellularLocation>
        <location evidence="1">Membrane</location>
        <topology evidence="1">Multi-pass membrane protein</topology>
    </subcellularLocation>
</comment>
<protein>
    <recommendedName>
        <fullName evidence="16">Heavy metal tolerance protein</fullName>
    </recommendedName>
</protein>
<dbReference type="InterPro" id="IPR036640">
    <property type="entry name" value="ABC1_TM_sf"/>
</dbReference>
<dbReference type="InParanoid" id="A0A2T3AH27"/>
<dbReference type="PANTHER" id="PTHR24221:SF503">
    <property type="entry name" value="MITOCHONDRIAL POTASSIUM CHANNEL ATP-BINDING SUBUNIT"/>
    <property type="match status" value="1"/>
</dbReference>
<keyword evidence="8 11" id="KW-0472">Membrane</keyword>
<dbReference type="Pfam" id="PF00664">
    <property type="entry name" value="ABC_membrane"/>
    <property type="match status" value="1"/>
</dbReference>
<dbReference type="InterPro" id="IPR003439">
    <property type="entry name" value="ABC_transporter-like_ATP-bd"/>
</dbReference>
<dbReference type="PANTHER" id="PTHR24221">
    <property type="entry name" value="ATP-BINDING CASSETTE SUB-FAMILY B"/>
    <property type="match status" value="1"/>
</dbReference>
<dbReference type="PROSITE" id="PS50893">
    <property type="entry name" value="ABC_TRANSPORTER_2"/>
    <property type="match status" value="1"/>
</dbReference>
<keyword evidence="15" id="KW-1185">Reference proteome</keyword>
<evidence type="ECO:0000256" key="10">
    <source>
        <dbReference type="SAM" id="MobiDB-lite"/>
    </source>
</evidence>
<dbReference type="OrthoDB" id="6500128at2759"/>
<keyword evidence="4" id="KW-0547">Nucleotide-binding</keyword>
<evidence type="ECO:0000256" key="7">
    <source>
        <dbReference type="ARBA" id="ARBA00022989"/>
    </source>
</evidence>
<evidence type="ECO:0000259" key="12">
    <source>
        <dbReference type="PROSITE" id="PS50893"/>
    </source>
</evidence>
<evidence type="ECO:0000256" key="6">
    <source>
        <dbReference type="ARBA" id="ARBA00022946"/>
    </source>
</evidence>
<dbReference type="GO" id="GO:0000041">
    <property type="term" value="P:transition metal ion transport"/>
    <property type="evidence" value="ECO:0007669"/>
    <property type="project" value="UniProtKB-ARBA"/>
</dbReference>
<feature type="region of interest" description="Disordered" evidence="10">
    <location>
        <begin position="201"/>
        <end position="221"/>
    </location>
</feature>
<evidence type="ECO:0000256" key="4">
    <source>
        <dbReference type="ARBA" id="ARBA00022741"/>
    </source>
</evidence>
<evidence type="ECO:0000259" key="13">
    <source>
        <dbReference type="PROSITE" id="PS50929"/>
    </source>
</evidence>
<evidence type="ECO:0000256" key="11">
    <source>
        <dbReference type="SAM" id="Phobius"/>
    </source>
</evidence>
<dbReference type="Pfam" id="PF00005">
    <property type="entry name" value="ABC_tran"/>
    <property type="match status" value="1"/>
</dbReference>
<dbReference type="Gene3D" id="1.20.1560.10">
    <property type="entry name" value="ABC transporter type 1, transmembrane domain"/>
    <property type="match status" value="1"/>
</dbReference>
<evidence type="ECO:0000313" key="14">
    <source>
        <dbReference type="EMBL" id="PSR97508.1"/>
    </source>
</evidence>
<feature type="transmembrane region" description="Helical" evidence="11">
    <location>
        <begin position="410"/>
        <end position="432"/>
    </location>
</feature>
<evidence type="ECO:0000256" key="1">
    <source>
        <dbReference type="ARBA" id="ARBA00004141"/>
    </source>
</evidence>
<dbReference type="InterPro" id="IPR027417">
    <property type="entry name" value="P-loop_NTPase"/>
</dbReference>
<feature type="transmembrane region" description="Helical" evidence="11">
    <location>
        <begin position="14"/>
        <end position="35"/>
    </location>
</feature>
<dbReference type="EMBL" id="KZ678390">
    <property type="protein sequence ID" value="PSR97508.1"/>
    <property type="molecule type" value="Genomic_DNA"/>
</dbReference>
<keyword evidence="7 11" id="KW-1133">Transmembrane helix</keyword>
<feature type="transmembrane region" description="Helical" evidence="11">
    <location>
        <begin position="385"/>
        <end position="404"/>
    </location>
</feature>
<dbReference type="PROSITE" id="PS00211">
    <property type="entry name" value="ABC_TRANSPORTER_1"/>
    <property type="match status" value="1"/>
</dbReference>
<sequence length="893" mass="99431">MVVSLLGLLEGLRYAFPALLFVFFLSCLAHASCTLQKQTAVHSHRRAIVLYLLLVIAVTYAAQCILSLAYWYGVKQDRMLSLLACALVYALELAILSDSQDPVWYSYAGSLGITLTFEPLHTALSLRLRTNPSPESFLVVDLLIFAARLACLVAALIFCFSWHEPESSGSQDGNEHQSLLRSKAADGSEDALIAYGATETNSDEATKLTTKDPESDWERSQRLVEEQRDKRLKDSGNWFTYAQSFKLFVPYIWPVNNRRLQIHAVLVGLCMLVNNGLNVLIPNQLGVVTKTLTESTNPDNHITSLNPWIQVLIFAGLKLCASEAGLSLLRQRLWLPVEQYSERAMVEAAHSHIINLDAHFHDTKSLSDMLMAIQHGESITKMLDTMCFALLPNLIDLGVAFIYLTAKFGAWEGLITISTATFFIYLSTAAIARSRATRQAYSKAWYEEWYIMNSGLSGWTTVASFNQVEYETNRFSAAVQDRISKSKAYILNVFQSQALQYLVLSAGLLAGLFLAVWKVTQEHSIDASDFVVLLTYWSQLVAPLNFFAGLGKSVNRDLIDAERLLEIMETKPKVVNKPNVSAFHFKSGHVEFKDVHFSYDKKKEILRGVSFDVLPGQTIALVGHTGAGKSSILKLLNRFYDVTEGQIKIDGQDVRDVDLHSLRAHIGVVPQNPVLFNDSVLDNVRYARLDASDEEVYNACKAAAIHDHIIGFSDGYNTRVGERGMKLSGGELQRVAIARAILKQPSIVLLDEATSAVDTETESKIQEALRRLGRNRTTFIVAHRLSTIINADRILVVNNGEILEDGTHEGLISAGGKYADLWSKQIFTTPKDTQEDDDSALEDCHSKSTNNLVVSETRLELTQADNNAHNCDEEAAQMKTPSGRKNEVRIYCQ</sequence>
<organism evidence="14 15">
    <name type="scientific">Coniella lustricola</name>
    <dbReference type="NCBI Taxonomy" id="2025994"/>
    <lineage>
        <taxon>Eukaryota</taxon>
        <taxon>Fungi</taxon>
        <taxon>Dikarya</taxon>
        <taxon>Ascomycota</taxon>
        <taxon>Pezizomycotina</taxon>
        <taxon>Sordariomycetes</taxon>
        <taxon>Sordariomycetidae</taxon>
        <taxon>Diaporthales</taxon>
        <taxon>Schizoparmaceae</taxon>
        <taxon>Coniella</taxon>
    </lineage>
</organism>
<dbReference type="SMART" id="SM00382">
    <property type="entry name" value="AAA"/>
    <property type="match status" value="1"/>
</dbReference>
<accession>A0A2T3AH27</accession>
<feature type="domain" description="ABC transporter" evidence="12">
    <location>
        <begin position="590"/>
        <end position="824"/>
    </location>
</feature>
<keyword evidence="2" id="KW-0813">Transport</keyword>
<feature type="compositionally biased region" description="Basic and acidic residues" evidence="10">
    <location>
        <begin position="204"/>
        <end position="221"/>
    </location>
</feature>
<dbReference type="Gene3D" id="3.40.50.300">
    <property type="entry name" value="P-loop containing nucleotide triphosphate hydrolases"/>
    <property type="match status" value="1"/>
</dbReference>
<dbReference type="SUPFAM" id="SSF52540">
    <property type="entry name" value="P-loop containing nucleoside triphosphate hydrolases"/>
    <property type="match status" value="1"/>
</dbReference>
<comment type="similarity">
    <text evidence="9">Belongs to the ABC transporter superfamily. ABCB family. Heavy Metal importer (TC 3.A.1.210) subfamily.</text>
</comment>
<dbReference type="InterPro" id="IPR011527">
    <property type="entry name" value="ABC1_TM_dom"/>
</dbReference>
<reference evidence="14 15" key="1">
    <citation type="journal article" date="2018" name="Mycol. Prog.">
        <title>Coniella lustricola, a new species from submerged detritus.</title>
        <authorList>
            <person name="Raudabaugh D.B."/>
            <person name="Iturriaga T."/>
            <person name="Carver A."/>
            <person name="Mondo S."/>
            <person name="Pangilinan J."/>
            <person name="Lipzen A."/>
            <person name="He G."/>
            <person name="Amirebrahimi M."/>
            <person name="Grigoriev I.V."/>
            <person name="Miller A.N."/>
        </authorList>
    </citation>
    <scope>NUCLEOTIDE SEQUENCE [LARGE SCALE GENOMIC DNA]</scope>
    <source>
        <strain evidence="14 15">B22-T-1</strain>
    </source>
</reference>
<dbReference type="PROSITE" id="PS50929">
    <property type="entry name" value="ABC_TM1F"/>
    <property type="match status" value="1"/>
</dbReference>
<evidence type="ECO:0000256" key="2">
    <source>
        <dbReference type="ARBA" id="ARBA00022448"/>
    </source>
</evidence>
<feature type="transmembrane region" description="Helical" evidence="11">
    <location>
        <begin position="79"/>
        <end position="96"/>
    </location>
</feature>
<dbReference type="STRING" id="2025994.A0A2T3AH27"/>
<dbReference type="InterPro" id="IPR039421">
    <property type="entry name" value="Type_1_exporter"/>
</dbReference>
<name>A0A2T3AH27_9PEZI</name>
<dbReference type="AlphaFoldDB" id="A0A2T3AH27"/>
<feature type="transmembrane region" description="Helical" evidence="11">
    <location>
        <begin position="47"/>
        <end position="73"/>
    </location>
</feature>
<dbReference type="GO" id="GO:0016887">
    <property type="term" value="F:ATP hydrolysis activity"/>
    <property type="evidence" value="ECO:0007669"/>
    <property type="project" value="InterPro"/>
</dbReference>
<feature type="domain" description="ABC transmembrane type-1" evidence="13">
    <location>
        <begin position="265"/>
        <end position="556"/>
    </location>
</feature>
<dbReference type="InterPro" id="IPR017871">
    <property type="entry name" value="ABC_transporter-like_CS"/>
</dbReference>
<evidence type="ECO:0008006" key="16">
    <source>
        <dbReference type="Google" id="ProtNLM"/>
    </source>
</evidence>
<keyword evidence="6" id="KW-0809">Transit peptide</keyword>
<dbReference type="GO" id="GO:0005524">
    <property type="term" value="F:ATP binding"/>
    <property type="evidence" value="ECO:0007669"/>
    <property type="project" value="UniProtKB-KW"/>
</dbReference>
<dbReference type="InterPro" id="IPR003593">
    <property type="entry name" value="AAA+_ATPase"/>
</dbReference>
<evidence type="ECO:0000256" key="9">
    <source>
        <dbReference type="ARBA" id="ARBA00024363"/>
    </source>
</evidence>
<dbReference type="GO" id="GO:0016020">
    <property type="term" value="C:membrane"/>
    <property type="evidence" value="ECO:0007669"/>
    <property type="project" value="UniProtKB-SubCell"/>
</dbReference>
<gene>
    <name evidence="14" type="ORF">BD289DRAFT_90602</name>
</gene>
<feature type="transmembrane region" description="Helical" evidence="11">
    <location>
        <begin position="136"/>
        <end position="160"/>
    </location>
</feature>
<evidence type="ECO:0000313" key="15">
    <source>
        <dbReference type="Proteomes" id="UP000241462"/>
    </source>
</evidence>
<keyword evidence="5" id="KW-0067">ATP-binding</keyword>
<dbReference type="SUPFAM" id="SSF90123">
    <property type="entry name" value="ABC transporter transmembrane region"/>
    <property type="match status" value="1"/>
</dbReference>
<evidence type="ECO:0000256" key="5">
    <source>
        <dbReference type="ARBA" id="ARBA00022840"/>
    </source>
</evidence>
<dbReference type="CDD" id="cd03253">
    <property type="entry name" value="ABCC_ATM1_transporter"/>
    <property type="match status" value="1"/>
</dbReference>
<dbReference type="Proteomes" id="UP000241462">
    <property type="component" value="Unassembled WGS sequence"/>
</dbReference>
<dbReference type="FunFam" id="3.40.50.300:FF:000186">
    <property type="entry name" value="ATP-binding cassette sub-family B member 7, mitochondrial"/>
    <property type="match status" value="1"/>
</dbReference>
<dbReference type="CDD" id="cd18583">
    <property type="entry name" value="ABC_6TM_HMT1"/>
    <property type="match status" value="1"/>
</dbReference>
<evidence type="ECO:0000256" key="3">
    <source>
        <dbReference type="ARBA" id="ARBA00022692"/>
    </source>
</evidence>
<proteinExistence type="inferred from homology"/>
<dbReference type="GO" id="GO:0140359">
    <property type="term" value="F:ABC-type transporter activity"/>
    <property type="evidence" value="ECO:0007669"/>
    <property type="project" value="InterPro"/>
</dbReference>
<feature type="transmembrane region" description="Helical" evidence="11">
    <location>
        <begin position="498"/>
        <end position="517"/>
    </location>
</feature>